<keyword evidence="3" id="KW-1185">Reference proteome</keyword>
<organism evidence="2 3">
    <name type="scientific">Methanolapillus millepedarum</name>
    <dbReference type="NCBI Taxonomy" id="3028296"/>
    <lineage>
        <taxon>Archaea</taxon>
        <taxon>Methanobacteriati</taxon>
        <taxon>Methanobacteriota</taxon>
        <taxon>Stenosarchaea group</taxon>
        <taxon>Methanomicrobia</taxon>
        <taxon>Methanosarcinales</taxon>
        <taxon>Methanosarcinaceae</taxon>
        <taxon>Methanolapillus</taxon>
    </lineage>
</organism>
<keyword evidence="1" id="KW-0472">Membrane</keyword>
<keyword evidence="1" id="KW-0812">Transmembrane</keyword>
<feature type="transmembrane region" description="Helical" evidence="1">
    <location>
        <begin position="47"/>
        <end position="69"/>
    </location>
</feature>
<sequence length="79" mass="9240">MRHNPHIFPFSIIPLILTFICSVFIYSVFIFSLLIRTIFFIYKKGLVTSPIQILFLFIPIPFFGITTALENPRDNSLQF</sequence>
<gene>
    <name evidence="2" type="ORF">MsAc7_09370</name>
</gene>
<keyword evidence="1" id="KW-1133">Transmembrane helix</keyword>
<feature type="transmembrane region" description="Helical" evidence="1">
    <location>
        <begin position="12"/>
        <end position="35"/>
    </location>
</feature>
<dbReference type="Proteomes" id="UP001303587">
    <property type="component" value="Chromosome"/>
</dbReference>
<proteinExistence type="predicted"/>
<protein>
    <submittedName>
        <fullName evidence="2">Uncharacterized protein</fullName>
    </submittedName>
</protein>
<dbReference type="EMBL" id="CP131060">
    <property type="protein sequence ID" value="WNY25387.1"/>
    <property type="molecule type" value="Genomic_DNA"/>
</dbReference>
<evidence type="ECO:0000256" key="1">
    <source>
        <dbReference type="SAM" id="Phobius"/>
    </source>
</evidence>
<name>A0AA96ZW00_9EURY</name>
<evidence type="ECO:0000313" key="2">
    <source>
        <dbReference type="EMBL" id="WNY25387.1"/>
    </source>
</evidence>
<reference evidence="2 3" key="1">
    <citation type="submission" date="2023-07" db="EMBL/GenBank/DDBJ databases">
        <title>Closed genoem sequence of Methanosarcinaceae archaeon Ac7.</title>
        <authorList>
            <person name="Poehlein A."/>
            <person name="Protasov E."/>
            <person name="Platt K."/>
            <person name="Reeh H."/>
            <person name="Daniel R."/>
            <person name="Brune A."/>
        </authorList>
    </citation>
    <scope>NUCLEOTIDE SEQUENCE [LARGE SCALE GENOMIC DNA]</scope>
    <source>
        <strain evidence="2 3">Ac7</strain>
    </source>
</reference>
<accession>A0AA96ZW00</accession>
<evidence type="ECO:0000313" key="3">
    <source>
        <dbReference type="Proteomes" id="UP001303587"/>
    </source>
</evidence>
<dbReference type="AlphaFoldDB" id="A0AA96ZW00"/>